<dbReference type="GO" id="GO:0009083">
    <property type="term" value="P:branched-chain amino acid catabolic process"/>
    <property type="evidence" value="ECO:0007669"/>
    <property type="project" value="TreeGrafter"/>
</dbReference>
<dbReference type="InterPro" id="IPR050771">
    <property type="entry name" value="Alpha-ketoacid_DH_E1_comp"/>
</dbReference>
<proteinExistence type="predicted"/>
<dbReference type="GO" id="GO:0044272">
    <property type="term" value="P:sulfur compound biosynthetic process"/>
    <property type="evidence" value="ECO:0007669"/>
    <property type="project" value="UniProtKB-ARBA"/>
</dbReference>
<name>A0A7C4I5G8_CALS0</name>
<sequence>MSGDSEAELGLYRVLSPEGEVVGEPDPGLSNETMRKMMHDMVVLRTFDQWMLKIHPLGKASRYAPVEGQEASVVGSVHSLSDVDWTFPTYRELTVGLLRGAPLTTLIHRMFATSLDHMKGHEITLYGDKRYRIVVGAGAVSLMCPVAVGMAMAAKKRGEKEVFLVYLGDGATSKGDFHEAINWAGVFKPPVIFFVQNNQWAISTPFKIQTAAPNIAVKAKAYGVPGIRVDGNDVLAVYTICKKFVEKAREGGGAALIEAVTYRMGPHTTADDPSKYRSEEEVEKMRALDPLKRLRIYLTRNGLWSNEEEQKIVENFREELRRATEEAEKTPPLNPRVIFEDVYAELPWHLREEMAELG</sequence>
<evidence type="ECO:0000313" key="3">
    <source>
        <dbReference type="EMBL" id="HGL40550.1"/>
    </source>
</evidence>
<dbReference type="InterPro" id="IPR029061">
    <property type="entry name" value="THDP-binding"/>
</dbReference>
<keyword evidence="1" id="KW-0560">Oxidoreductase</keyword>
<reference evidence="4" key="1">
    <citation type="journal article" date="2020" name="mSystems">
        <title>Genome- and Community-Level Interaction Insights into Carbon Utilization and Element Cycling Functions of Hydrothermarchaeota in Hydrothermal Sediment.</title>
        <authorList>
            <person name="Zhou Z."/>
            <person name="Liu Y."/>
            <person name="Xu W."/>
            <person name="Pan J."/>
            <person name="Luo Z.H."/>
            <person name="Li M."/>
        </authorList>
    </citation>
    <scope>NUCLEOTIDE SEQUENCE [LARGE SCALE GENOMIC DNA]</scope>
    <source>
        <strain evidence="5">SpSt-1073</strain>
        <strain evidence="4">SpSt-613</strain>
        <strain evidence="3">SpSt-669</strain>
    </source>
</reference>
<dbReference type="EMBL" id="DTCM01000031">
    <property type="protein sequence ID" value="HGL40550.1"/>
    <property type="molecule type" value="Genomic_DNA"/>
</dbReference>
<dbReference type="Gene3D" id="3.40.50.970">
    <property type="match status" value="1"/>
</dbReference>
<dbReference type="AlphaFoldDB" id="A0A7C4I5G8"/>
<dbReference type="EMBL" id="DRXG01000111">
    <property type="protein sequence ID" value="HHN52673.1"/>
    <property type="molecule type" value="Genomic_DNA"/>
</dbReference>
<evidence type="ECO:0000256" key="1">
    <source>
        <dbReference type="ARBA" id="ARBA00023002"/>
    </source>
</evidence>
<evidence type="ECO:0000259" key="2">
    <source>
        <dbReference type="Pfam" id="PF00676"/>
    </source>
</evidence>
<evidence type="ECO:0000313" key="5">
    <source>
        <dbReference type="EMBL" id="HHN52673.1"/>
    </source>
</evidence>
<dbReference type="Pfam" id="PF00676">
    <property type="entry name" value="E1_dh"/>
    <property type="match status" value="1"/>
</dbReference>
<dbReference type="SUPFAM" id="SSF52518">
    <property type="entry name" value="Thiamin diphosphate-binding fold (THDP-binding)"/>
    <property type="match status" value="1"/>
</dbReference>
<dbReference type="InterPro" id="IPR001017">
    <property type="entry name" value="DH_E1"/>
</dbReference>
<dbReference type="GO" id="GO:0016624">
    <property type="term" value="F:oxidoreductase activity, acting on the aldehyde or oxo group of donors, disulfide as acceptor"/>
    <property type="evidence" value="ECO:0007669"/>
    <property type="project" value="InterPro"/>
</dbReference>
<dbReference type="PANTHER" id="PTHR43380:SF1">
    <property type="entry name" value="2-OXOISOVALERATE DEHYDROGENASE SUBUNIT ALPHA, MITOCHONDRIAL"/>
    <property type="match status" value="1"/>
</dbReference>
<gene>
    <name evidence="5" type="ORF">ENM30_05110</name>
    <name evidence="4" type="ORF">ENT82_02515</name>
    <name evidence="3" type="ORF">ENU43_02655</name>
</gene>
<comment type="caution">
    <text evidence="4">The sequence shown here is derived from an EMBL/GenBank/DDBJ whole genome shotgun (WGS) entry which is preliminary data.</text>
</comment>
<dbReference type="EMBL" id="DTAD01000024">
    <property type="protein sequence ID" value="HGN89988.1"/>
    <property type="molecule type" value="Genomic_DNA"/>
</dbReference>
<accession>A0A7C4I5G8</accession>
<dbReference type="CDD" id="cd02000">
    <property type="entry name" value="TPP_E1_PDC_ADC_BCADC"/>
    <property type="match status" value="1"/>
</dbReference>
<organism evidence="4">
    <name type="scientific">Caldiarchaeum subterraneum</name>
    <dbReference type="NCBI Taxonomy" id="311458"/>
    <lineage>
        <taxon>Archaea</taxon>
        <taxon>Nitrososphaerota</taxon>
        <taxon>Candidatus Caldarchaeales</taxon>
        <taxon>Candidatus Caldarchaeaceae</taxon>
        <taxon>Candidatus Caldarchaeum</taxon>
    </lineage>
</organism>
<feature type="domain" description="Dehydrogenase E1 component" evidence="2">
    <location>
        <begin position="40"/>
        <end position="335"/>
    </location>
</feature>
<protein>
    <submittedName>
        <fullName evidence="4">Thiamine pyrophosphate-dependent dehydrogenase E1 component subunit alpha</fullName>
    </submittedName>
</protein>
<evidence type="ECO:0000313" key="4">
    <source>
        <dbReference type="EMBL" id="HGN89988.1"/>
    </source>
</evidence>
<dbReference type="PANTHER" id="PTHR43380">
    <property type="entry name" value="2-OXOISOVALERATE DEHYDROGENASE SUBUNIT ALPHA, MITOCHONDRIAL"/>
    <property type="match status" value="1"/>
</dbReference>